<reference evidence="3" key="1">
    <citation type="journal article" date="2013" name="Nature">
        <title>Draft genome of the wheat A-genome progenitor Triticum urartu.</title>
        <authorList>
            <person name="Ling H.Q."/>
            <person name="Zhao S."/>
            <person name="Liu D."/>
            <person name="Wang J."/>
            <person name="Sun H."/>
            <person name="Zhang C."/>
            <person name="Fan H."/>
            <person name="Li D."/>
            <person name="Dong L."/>
            <person name="Tao Y."/>
            <person name="Gao C."/>
            <person name="Wu H."/>
            <person name="Li Y."/>
            <person name="Cui Y."/>
            <person name="Guo X."/>
            <person name="Zheng S."/>
            <person name="Wang B."/>
            <person name="Yu K."/>
            <person name="Liang Q."/>
            <person name="Yang W."/>
            <person name="Lou X."/>
            <person name="Chen J."/>
            <person name="Feng M."/>
            <person name="Jian J."/>
            <person name="Zhang X."/>
            <person name="Luo G."/>
            <person name="Jiang Y."/>
            <person name="Liu J."/>
            <person name="Wang Z."/>
            <person name="Sha Y."/>
            <person name="Zhang B."/>
            <person name="Wu H."/>
            <person name="Tang D."/>
            <person name="Shen Q."/>
            <person name="Xue P."/>
            <person name="Zou S."/>
            <person name="Wang X."/>
            <person name="Liu X."/>
            <person name="Wang F."/>
            <person name="Yang Y."/>
            <person name="An X."/>
            <person name="Dong Z."/>
            <person name="Zhang K."/>
            <person name="Zhang X."/>
            <person name="Luo M.C."/>
            <person name="Dvorak J."/>
            <person name="Tong Y."/>
            <person name="Wang J."/>
            <person name="Yang H."/>
            <person name="Li Z."/>
            <person name="Wang D."/>
            <person name="Zhang A."/>
            <person name="Wang J."/>
        </authorList>
    </citation>
    <scope>NUCLEOTIDE SEQUENCE</scope>
</reference>
<sequence length="199" mass="21332">MASTTSSTALLIALVVLAGLADLHAATADPRPVHTSELSVPAWVTGQPMTAPELEGMMECMMGCWTTMMGCVFGCVAKPPADMPLCWFACDQTYVMGMAMVAVNTTMEHSTELDGKMQCMMGCFTTVMICAFKCMIPCVIACPTLPLCITNCDLKTVGCMFRCRTAPLPPKPKPKLKPKPKPKPPAPPGLQLDAHDHHA</sequence>
<keyword evidence="2" id="KW-0732">Signal</keyword>
<dbReference type="STRING" id="4572.M7ZX63"/>
<dbReference type="OMA" id="MICAFKC"/>
<evidence type="ECO:0000256" key="2">
    <source>
        <dbReference type="SAM" id="SignalP"/>
    </source>
</evidence>
<proteinExistence type="predicted"/>
<name>M7ZX63_TRIUA</name>
<evidence type="ECO:0000313" key="3">
    <source>
        <dbReference type="EMBL" id="EMS64251.1"/>
    </source>
</evidence>
<dbReference type="EMBL" id="KD058339">
    <property type="protein sequence ID" value="EMS64251.1"/>
    <property type="molecule type" value="Genomic_DNA"/>
</dbReference>
<feature type="chain" id="PRO_5009706364" evidence="2">
    <location>
        <begin position="29"/>
        <end position="199"/>
    </location>
</feature>
<feature type="compositionally biased region" description="Basic residues" evidence="1">
    <location>
        <begin position="172"/>
        <end position="182"/>
    </location>
</feature>
<evidence type="ECO:0000256" key="1">
    <source>
        <dbReference type="SAM" id="MobiDB-lite"/>
    </source>
</evidence>
<feature type="signal peptide" evidence="2">
    <location>
        <begin position="1"/>
        <end position="28"/>
    </location>
</feature>
<accession>M7ZX63</accession>
<gene>
    <name evidence="3" type="ORF">TRIUR3_00435</name>
</gene>
<protein>
    <submittedName>
        <fullName evidence="3">Uncharacterized protein</fullName>
    </submittedName>
</protein>
<dbReference type="AlphaFoldDB" id="M7ZX63"/>
<organism evidence="3">
    <name type="scientific">Triticum urartu</name>
    <name type="common">Red wild einkorn</name>
    <name type="synonym">Crithodium urartu</name>
    <dbReference type="NCBI Taxonomy" id="4572"/>
    <lineage>
        <taxon>Eukaryota</taxon>
        <taxon>Viridiplantae</taxon>
        <taxon>Streptophyta</taxon>
        <taxon>Embryophyta</taxon>
        <taxon>Tracheophyta</taxon>
        <taxon>Spermatophyta</taxon>
        <taxon>Magnoliopsida</taxon>
        <taxon>Liliopsida</taxon>
        <taxon>Poales</taxon>
        <taxon>Poaceae</taxon>
        <taxon>BOP clade</taxon>
        <taxon>Pooideae</taxon>
        <taxon>Triticodae</taxon>
        <taxon>Triticeae</taxon>
        <taxon>Triticinae</taxon>
        <taxon>Triticum</taxon>
    </lineage>
</organism>
<feature type="region of interest" description="Disordered" evidence="1">
    <location>
        <begin position="168"/>
        <end position="199"/>
    </location>
</feature>